<feature type="transmembrane region" description="Helical" evidence="7">
    <location>
        <begin position="358"/>
        <end position="379"/>
    </location>
</feature>
<comment type="caution">
    <text evidence="9">The sequence shown here is derived from an EMBL/GenBank/DDBJ whole genome shotgun (WGS) entry which is preliminary data.</text>
</comment>
<feature type="transmembrane region" description="Helical" evidence="7">
    <location>
        <begin position="20"/>
        <end position="39"/>
    </location>
</feature>
<dbReference type="PANTHER" id="PTHR30572:SF4">
    <property type="entry name" value="ABC TRANSPORTER PERMEASE YTRF"/>
    <property type="match status" value="1"/>
</dbReference>
<reference evidence="9 10" key="1">
    <citation type="submission" date="2021-07" db="EMBL/GenBank/DDBJ databases">
        <title>Clostridium weizhouense sp. nov., an anaerobic bacterium isolated from activated sludge of Petroleum wastewater.</title>
        <authorList>
            <person name="Li Q."/>
        </authorList>
    </citation>
    <scope>NUCLEOTIDE SEQUENCE [LARGE SCALE GENOMIC DNA]</scope>
    <source>
        <strain evidence="9 10">YB-6</strain>
    </source>
</reference>
<evidence type="ECO:0000259" key="8">
    <source>
        <dbReference type="Pfam" id="PF02687"/>
    </source>
</evidence>
<feature type="transmembrane region" description="Helical" evidence="7">
    <location>
        <begin position="330"/>
        <end position="352"/>
    </location>
</feature>
<protein>
    <submittedName>
        <fullName evidence="9">FtsX-like permease family protein</fullName>
    </submittedName>
</protein>
<feature type="transmembrane region" description="Helical" evidence="7">
    <location>
        <begin position="276"/>
        <end position="303"/>
    </location>
</feature>
<evidence type="ECO:0000256" key="4">
    <source>
        <dbReference type="ARBA" id="ARBA00022989"/>
    </source>
</evidence>
<evidence type="ECO:0000313" key="9">
    <source>
        <dbReference type="EMBL" id="MBW6411507.1"/>
    </source>
</evidence>
<name>A0ABS7ASB6_9CLOT</name>
<keyword evidence="3 7" id="KW-0812">Transmembrane</keyword>
<dbReference type="EMBL" id="JAHXPT010000015">
    <property type="protein sequence ID" value="MBW6411507.1"/>
    <property type="molecule type" value="Genomic_DNA"/>
</dbReference>
<dbReference type="InterPro" id="IPR050250">
    <property type="entry name" value="Macrolide_Exporter_MacB"/>
</dbReference>
<comment type="similarity">
    <text evidence="6">Belongs to the ABC-4 integral membrane protein family.</text>
</comment>
<feature type="domain" description="ABC3 transporter permease C-terminal" evidence="8">
    <location>
        <begin position="281"/>
        <end position="389"/>
    </location>
</feature>
<gene>
    <name evidence="9" type="ORF">KYD98_15575</name>
</gene>
<accession>A0ABS7ASB6</accession>
<comment type="subcellular location">
    <subcellularLocation>
        <location evidence="1">Cell membrane</location>
        <topology evidence="1">Multi-pass membrane protein</topology>
    </subcellularLocation>
</comment>
<evidence type="ECO:0000256" key="3">
    <source>
        <dbReference type="ARBA" id="ARBA00022692"/>
    </source>
</evidence>
<keyword evidence="10" id="KW-1185">Reference proteome</keyword>
<evidence type="ECO:0000256" key="1">
    <source>
        <dbReference type="ARBA" id="ARBA00004651"/>
    </source>
</evidence>
<evidence type="ECO:0000256" key="6">
    <source>
        <dbReference type="ARBA" id="ARBA00038076"/>
    </source>
</evidence>
<evidence type="ECO:0000256" key="5">
    <source>
        <dbReference type="ARBA" id="ARBA00023136"/>
    </source>
</evidence>
<evidence type="ECO:0000313" key="10">
    <source>
        <dbReference type="Proteomes" id="UP001519921"/>
    </source>
</evidence>
<dbReference type="Pfam" id="PF02687">
    <property type="entry name" value="FtsX"/>
    <property type="match status" value="1"/>
</dbReference>
<evidence type="ECO:0000256" key="7">
    <source>
        <dbReference type="SAM" id="Phobius"/>
    </source>
</evidence>
<dbReference type="Proteomes" id="UP001519921">
    <property type="component" value="Unassembled WGS sequence"/>
</dbReference>
<keyword evidence="5 7" id="KW-0472">Membrane</keyword>
<organism evidence="9 10">
    <name type="scientific">Clostridium weizhouense</name>
    <dbReference type="NCBI Taxonomy" id="2859781"/>
    <lineage>
        <taxon>Bacteria</taxon>
        <taxon>Bacillati</taxon>
        <taxon>Bacillota</taxon>
        <taxon>Clostridia</taxon>
        <taxon>Eubacteriales</taxon>
        <taxon>Clostridiaceae</taxon>
        <taxon>Clostridium</taxon>
    </lineage>
</organism>
<evidence type="ECO:0000256" key="2">
    <source>
        <dbReference type="ARBA" id="ARBA00022475"/>
    </source>
</evidence>
<keyword evidence="2" id="KW-1003">Cell membrane</keyword>
<proteinExistence type="inferred from homology"/>
<dbReference type="RefSeq" id="WP_219780974.1">
    <property type="nucleotide sequence ID" value="NZ_JAHXPT010000015.1"/>
</dbReference>
<sequence length="398" mass="45564">MSSLEMIIQSYKKQKRKSILIFIQLFISSFCLAVGIGFFEMNISHISKVKSIIGTDILYTIINTTPPFRDLNESDNISIKKFYRDIKQDERVMSIGTYDVGYISSTNDLYRPNDLYRDKPVIIMDNSFFSMLCDKERMSIFKEENNIKLNMAFGNNISYILKKGEGVNVHIPTSNKNYNVTAVNMINKNSYFLSTSSRGYITNDINSTENMMFVLLPESEKPICSDKYFIKLRNDVDRERFIKDINDLGKKYGIESYTHDINYEINEYINGNMIPMIASITLSVILLILSSIGLVGVILSSILRRKKEFGIRYSLGCTPNELLKLIVGEIMLLFIMSTFLGITFSYIVSLFIENMEIGLLSMICCSGIMFLFCFLSSIIPARKIIKMDPITLINRGCD</sequence>
<keyword evidence="4 7" id="KW-1133">Transmembrane helix</keyword>
<dbReference type="InterPro" id="IPR003838">
    <property type="entry name" value="ABC3_permease_C"/>
</dbReference>
<dbReference type="PANTHER" id="PTHR30572">
    <property type="entry name" value="MEMBRANE COMPONENT OF TRANSPORTER-RELATED"/>
    <property type="match status" value="1"/>
</dbReference>